<name>A0A1W1E4T1_9ZZZZ</name>
<dbReference type="AlphaFoldDB" id="A0A1W1E4T1"/>
<reference evidence="1" key="1">
    <citation type="submission" date="2016-10" db="EMBL/GenBank/DDBJ databases">
        <authorList>
            <person name="de Groot N.N."/>
        </authorList>
    </citation>
    <scope>NUCLEOTIDE SEQUENCE</scope>
</reference>
<dbReference type="EMBL" id="FPIA01000105">
    <property type="protein sequence ID" value="SFV88939.1"/>
    <property type="molecule type" value="Genomic_DNA"/>
</dbReference>
<proteinExistence type="predicted"/>
<sequence>MKPSAIKYDSSVNTGKKLSKIGGIKANAITNHDSNAGILLSLANSMPMMIATTATAIAKPVGD</sequence>
<protein>
    <submittedName>
        <fullName evidence="1">Uncharacterized protein</fullName>
    </submittedName>
</protein>
<accession>A0A1W1E4T1</accession>
<evidence type="ECO:0000313" key="1">
    <source>
        <dbReference type="EMBL" id="SFV88939.1"/>
    </source>
</evidence>
<gene>
    <name evidence="1" type="ORF">MNB_SUP05-SYMBIONT-7-586</name>
</gene>
<organism evidence="1">
    <name type="scientific">hydrothermal vent metagenome</name>
    <dbReference type="NCBI Taxonomy" id="652676"/>
    <lineage>
        <taxon>unclassified sequences</taxon>
        <taxon>metagenomes</taxon>
        <taxon>ecological metagenomes</taxon>
    </lineage>
</organism>